<dbReference type="Pfam" id="PF07110">
    <property type="entry name" value="EthD"/>
    <property type="match status" value="1"/>
</dbReference>
<dbReference type="RefSeq" id="WP_369206152.1">
    <property type="nucleotide sequence ID" value="NZ_JBFNXQ010000028.1"/>
</dbReference>
<accession>A0ABV3XE71</accession>
<name>A0ABV3XE71_9ACTN</name>
<reference evidence="2 3" key="1">
    <citation type="submission" date="2024-06" db="EMBL/GenBank/DDBJ databases">
        <title>Draft genome sequence of Geodermatophilus badlandi, a novel member of the Geodermatophilaceae isolated from badland sedimentary rocks in the Red desert, Wyoming, USA.</title>
        <authorList>
            <person name="Ben Tekaya S."/>
            <person name="Nouioui I."/>
            <person name="Flores G.M."/>
            <person name="Shaal M.N."/>
            <person name="Bredoire F."/>
            <person name="Basile F."/>
            <person name="Van Diepen L."/>
            <person name="Ward N.L."/>
        </authorList>
    </citation>
    <scope>NUCLEOTIDE SEQUENCE [LARGE SCALE GENOMIC DNA]</scope>
    <source>
        <strain evidence="2 3">WL48A</strain>
    </source>
</reference>
<evidence type="ECO:0000259" key="1">
    <source>
        <dbReference type="Pfam" id="PF07110"/>
    </source>
</evidence>
<keyword evidence="3" id="KW-1185">Reference proteome</keyword>
<dbReference type="Gene3D" id="3.30.70.100">
    <property type="match status" value="1"/>
</dbReference>
<dbReference type="Proteomes" id="UP001560045">
    <property type="component" value="Unassembled WGS sequence"/>
</dbReference>
<evidence type="ECO:0000313" key="2">
    <source>
        <dbReference type="EMBL" id="MEX5718873.1"/>
    </source>
</evidence>
<comment type="caution">
    <text evidence="2">The sequence shown here is derived from an EMBL/GenBank/DDBJ whole genome shotgun (WGS) entry which is preliminary data.</text>
</comment>
<dbReference type="EMBL" id="JBFNXQ010000028">
    <property type="protein sequence ID" value="MEX5718873.1"/>
    <property type="molecule type" value="Genomic_DNA"/>
</dbReference>
<dbReference type="InterPro" id="IPR011008">
    <property type="entry name" value="Dimeric_a/b-barrel"/>
</dbReference>
<evidence type="ECO:0000313" key="3">
    <source>
        <dbReference type="Proteomes" id="UP001560045"/>
    </source>
</evidence>
<proteinExistence type="predicted"/>
<dbReference type="NCBIfam" id="TIGR02118">
    <property type="entry name" value="EthD family reductase"/>
    <property type="match status" value="1"/>
</dbReference>
<gene>
    <name evidence="2" type="ORF">ABQ292_10940</name>
</gene>
<dbReference type="SUPFAM" id="SSF54909">
    <property type="entry name" value="Dimeric alpha+beta barrel"/>
    <property type="match status" value="1"/>
</dbReference>
<dbReference type="InterPro" id="IPR009799">
    <property type="entry name" value="EthD_dom"/>
</dbReference>
<sequence>MTVSYFALYRTPDDPADFEQHYFGTHVPLVEKTPGLVANRVHRVTRQVVGEPAYFLVAELVFESAEAMKSAFRSPEWAASGQDLQSWGGADLVTMFAAEPHPSAGQQS</sequence>
<protein>
    <submittedName>
        <fullName evidence="2">EthD family reductase</fullName>
    </submittedName>
</protein>
<organism evidence="2 3">
    <name type="scientific">Geodermatophilus maliterrae</name>
    <dbReference type="NCBI Taxonomy" id="3162531"/>
    <lineage>
        <taxon>Bacteria</taxon>
        <taxon>Bacillati</taxon>
        <taxon>Actinomycetota</taxon>
        <taxon>Actinomycetes</taxon>
        <taxon>Geodermatophilales</taxon>
        <taxon>Geodermatophilaceae</taxon>
        <taxon>Geodermatophilus</taxon>
    </lineage>
</organism>
<feature type="domain" description="EthD" evidence="1">
    <location>
        <begin position="14"/>
        <end position="82"/>
    </location>
</feature>